<evidence type="ECO:0000256" key="2">
    <source>
        <dbReference type="SAM" id="MobiDB-lite"/>
    </source>
</evidence>
<protein>
    <recommendedName>
        <fullName evidence="5">Chromosome segregation ATPase</fullName>
    </recommendedName>
</protein>
<feature type="coiled-coil region" evidence="1">
    <location>
        <begin position="314"/>
        <end position="381"/>
    </location>
</feature>
<gene>
    <name evidence="3" type="ORF">ABJI51_03830</name>
</gene>
<keyword evidence="4" id="KW-1185">Reference proteome</keyword>
<evidence type="ECO:0000313" key="4">
    <source>
        <dbReference type="Proteomes" id="UP001440984"/>
    </source>
</evidence>
<comment type="caution">
    <text evidence="3">The sequence shown here is derived from an EMBL/GenBank/DDBJ whole genome shotgun (WGS) entry which is preliminary data.</text>
</comment>
<feature type="coiled-coil region" evidence="1">
    <location>
        <begin position="1080"/>
        <end position="1110"/>
    </location>
</feature>
<feature type="region of interest" description="Disordered" evidence="2">
    <location>
        <begin position="1003"/>
        <end position="1029"/>
    </location>
</feature>
<feature type="region of interest" description="Disordered" evidence="2">
    <location>
        <begin position="825"/>
        <end position="853"/>
    </location>
</feature>
<proteinExistence type="predicted"/>
<dbReference type="RefSeq" id="WP_348947511.1">
    <property type="nucleotide sequence ID" value="NZ_JBDZYD010000001.1"/>
</dbReference>
<reference evidence="3 4" key="1">
    <citation type="submission" date="2024-05" db="EMBL/GenBank/DDBJ databases">
        <authorList>
            <person name="Zhao H."/>
            <person name="Xu Y."/>
            <person name="Lin S."/>
            <person name="Spain J.C."/>
            <person name="Zhou N.-Y."/>
        </authorList>
    </citation>
    <scope>NUCLEOTIDE SEQUENCE [LARGE SCALE GENOMIC DNA]</scope>
    <source>
        <strain evidence="3 4">NEAU-NG30</strain>
    </source>
</reference>
<accession>A0ABV0L9U0</accession>
<evidence type="ECO:0000313" key="3">
    <source>
        <dbReference type="EMBL" id="MEQ0558188.1"/>
    </source>
</evidence>
<dbReference type="EMBL" id="JBDZYD010000001">
    <property type="protein sequence ID" value="MEQ0558188.1"/>
    <property type="molecule type" value="Genomic_DNA"/>
</dbReference>
<sequence>MTDSLFAKTSEIPSALPVPPLRLRRIKLYGVGPEGARFDPLDLDFATRDGAAARVLLSLTNTGGKSTLITLVCSLVVPAARAQVGGKVLGDYVLTGDTSHVVCEWEDATTGRRTVTGAVMEWKDRRRQPPHAARSTSNMFRSWYLFTTGPDLPGIDDLPFVVDGRRLPFRPFCDAVDDLIATHTGAQGVLTDKQPMWKKSLEERTSIDPTLFGYQMRMNDSEAGAEKLLASFDSPDNVVRFFVGALNDQRELETFTGSLEEYAVLAAQRADLEAIAAFGMEIAPLIELIAALTADAEAAAAAARQAHARGGEHAAALDNRVKRDEESLVELRASLEAAKREGNRARQDYGRVSDIRQQLLLEEARARVESTVQAVARAESEAREAGQYEQAWQAVDAVIDLGIARQESAAATLAYKAADAGLDSLRAEVGDAAARTAGRLDALASESAETATLANAAAEDATRQAEQANAELVEVARELERTKGALTQIKAERDNAERQTAAAIAAGWLVEDERPDACMRRWQDTRGEACQAADRADTAAEAAEQADKRLGAEMDELDGALLGLRSVEHDAEEKVAAFDRDLSAVGDDETVIQLAGGRSADGAVLARVAALAEESAHDADTRASKHATLARVAKEELALIDGTGIAPAGPDVLAVLQTLTEARIGASTGLSWIERNVVDPDRRATFIENHPELAGGVVITDPQRFDDGIGVLRAQPAHTKTPITVQTAPSTTTGFEDDTEARELRYVVVPHRATWDRAWAEEARNKLEQTAQKEGKAAQDATQAAARYRATVAMCADFARRWGLTTRDELEQALSTAAEAVAQAEERRGTLAEEREQERQKARTARREGGEQRLLAQKADGHVTQASALDAVVRKADTAAALVPGLNAKRDRLLERQSVAEATIETTEAVFKEQTQKASDARSARDAYRRERGEMGVDAAASDPGGNLEVLRDAWHTLRRELRSAEQGMVEADLLNRAEERVGKALLRTQRFDSSVFAHAEQLAQTSEGSSQASRAGAQERAQRAHDARRTALTIAVAERKQASKALAEAQPTAADHQNFIDLSTTEWVPAAPEEIPGLLERLEVRNAELRQLRDQAEAAEQEALDFVDAVSEDVESMKDIAALWTADRVPTPRIFDGTKGLAREQMRLNVQQYAAADGINREVKGQLHDAVLGARNSAMNTRWSTLDAAAAIRVRSLPEPDLVAEAGVLARRIRAMAESAAADLRELDKHRGILRDSLLTLCRDQRRMLREVSRYSKLPDGLGDLSHQPALKIRFEEAPDDEAAARLATRIDTWSVELSGNPKRARSAEIRTRWLADAVRDTVLDRTRAGAWSIEILKPSIDGRVRYCPPDRIPIEFSGGQVLTLAVLVYCALSRVRSAHRQGGPRPAGTLLLDNPFGAASAEALIQMQHQLAAHSGVQLVCATGLHDPAVDAAFTGHGSVIVKLRNDGDLRRNLAYLQLRATVVDGVDVIDSITGGRDRASARNWVDATRYEVDL</sequence>
<name>A0ABV0L9U0_9PSEU</name>
<feature type="compositionally biased region" description="Basic and acidic residues" evidence="2">
    <location>
        <begin position="825"/>
        <end position="851"/>
    </location>
</feature>
<organism evidence="3 4">
    <name type="scientific">Amycolatopsis melonis</name>
    <dbReference type="NCBI Taxonomy" id="3156488"/>
    <lineage>
        <taxon>Bacteria</taxon>
        <taxon>Bacillati</taxon>
        <taxon>Actinomycetota</taxon>
        <taxon>Actinomycetes</taxon>
        <taxon>Pseudonocardiales</taxon>
        <taxon>Pseudonocardiaceae</taxon>
        <taxon>Amycolatopsis</taxon>
    </lineage>
</organism>
<feature type="compositionally biased region" description="Polar residues" evidence="2">
    <location>
        <begin position="1003"/>
        <end position="1014"/>
    </location>
</feature>
<evidence type="ECO:0000256" key="1">
    <source>
        <dbReference type="SAM" id="Coils"/>
    </source>
</evidence>
<keyword evidence="1" id="KW-0175">Coiled coil</keyword>
<evidence type="ECO:0008006" key="5">
    <source>
        <dbReference type="Google" id="ProtNLM"/>
    </source>
</evidence>
<dbReference type="Proteomes" id="UP001440984">
    <property type="component" value="Unassembled WGS sequence"/>
</dbReference>
<feature type="coiled-coil region" evidence="1">
    <location>
        <begin position="451"/>
        <end position="499"/>
    </location>
</feature>